<evidence type="ECO:0000256" key="1">
    <source>
        <dbReference type="SAM" id="MobiDB-lite"/>
    </source>
</evidence>
<dbReference type="AlphaFoldDB" id="A0A286DVR3"/>
<sequence>MRPAPGEVLHFSEDPDIRMFRPHVSVSSGSWEELVWAVDAERAPDYWFPRQCPRAMVWLRPSSSRGDRQRLIGDGGGHRVHAIEYGWLSRFLEVELYAYRLPAGPFRPFGADGHALVARERVEPLGKPLPVGNLLALHRRAGIQLRLYDNLWPFWDAAVDSSLGHSAIRMRNARPRPQPARRSGPPHAPTAIS</sequence>
<evidence type="ECO:0000313" key="2">
    <source>
        <dbReference type="EMBL" id="SOD62742.1"/>
    </source>
</evidence>
<dbReference type="Pfam" id="PF21820">
    <property type="entry name" value="DUF6886"/>
    <property type="match status" value="1"/>
</dbReference>
<name>A0A286DVR3_9ACTN</name>
<reference evidence="2 3" key="1">
    <citation type="submission" date="2017-09" db="EMBL/GenBank/DDBJ databases">
        <authorList>
            <person name="Ehlers B."/>
            <person name="Leendertz F.H."/>
        </authorList>
    </citation>
    <scope>NUCLEOTIDE SEQUENCE [LARGE SCALE GENOMIC DNA]</scope>
    <source>
        <strain evidence="2 3">CGMCC 4.7095</strain>
    </source>
</reference>
<accession>A0A286DVR3</accession>
<dbReference type="Proteomes" id="UP000219072">
    <property type="component" value="Unassembled WGS sequence"/>
</dbReference>
<protein>
    <submittedName>
        <fullName evidence="2">Uncharacterized protein</fullName>
    </submittedName>
</protein>
<keyword evidence="3" id="KW-1185">Reference proteome</keyword>
<feature type="region of interest" description="Disordered" evidence="1">
    <location>
        <begin position="170"/>
        <end position="193"/>
    </location>
</feature>
<dbReference type="InterPro" id="IPR049253">
    <property type="entry name" value="DUF6886"/>
</dbReference>
<evidence type="ECO:0000313" key="3">
    <source>
        <dbReference type="Proteomes" id="UP000219072"/>
    </source>
</evidence>
<dbReference type="RefSeq" id="WP_097231204.1">
    <property type="nucleotide sequence ID" value="NZ_OCNE01000007.1"/>
</dbReference>
<organism evidence="2 3">
    <name type="scientific">Streptomyces zhaozhouensis</name>
    <dbReference type="NCBI Taxonomy" id="1300267"/>
    <lineage>
        <taxon>Bacteria</taxon>
        <taxon>Bacillati</taxon>
        <taxon>Actinomycetota</taxon>
        <taxon>Actinomycetes</taxon>
        <taxon>Kitasatosporales</taxon>
        <taxon>Streptomycetaceae</taxon>
        <taxon>Streptomyces</taxon>
    </lineage>
</organism>
<dbReference type="EMBL" id="OCNE01000007">
    <property type="protein sequence ID" value="SOD62742.1"/>
    <property type="molecule type" value="Genomic_DNA"/>
</dbReference>
<gene>
    <name evidence="2" type="ORF">SAMN06297387_107116</name>
</gene>
<proteinExistence type="predicted"/>
<dbReference type="OrthoDB" id="156685at2"/>